<dbReference type="AlphaFoldDB" id="A0A3L6N760"/>
<organism evidence="1">
    <name type="scientific">Fusarium oxysporum f. sp. cepae</name>
    <dbReference type="NCBI Taxonomy" id="396571"/>
    <lineage>
        <taxon>Eukaryota</taxon>
        <taxon>Fungi</taxon>
        <taxon>Dikarya</taxon>
        <taxon>Ascomycota</taxon>
        <taxon>Pezizomycotina</taxon>
        <taxon>Sordariomycetes</taxon>
        <taxon>Hypocreomycetidae</taxon>
        <taxon>Hypocreales</taxon>
        <taxon>Nectriaceae</taxon>
        <taxon>Fusarium</taxon>
        <taxon>Fusarium oxysporum species complex</taxon>
    </lineage>
</organism>
<comment type="caution">
    <text evidence="1">The sequence shown here is derived from an EMBL/GenBank/DDBJ whole genome shotgun (WGS) entry which is preliminary data.</text>
</comment>
<protein>
    <recommendedName>
        <fullName evidence="2">Methyltransferase</fullName>
    </recommendedName>
</protein>
<gene>
    <name evidence="1" type="ORF">BFJ65_g12632</name>
</gene>
<reference evidence="1" key="1">
    <citation type="journal article" date="2018" name="Sci. Rep.">
        <title>Characterisation of pathogen-specific regions and novel effector candidates in Fusarium oxysporum f. sp. cepae.</title>
        <authorList>
            <person name="Armitage A.D."/>
            <person name="Taylor A."/>
            <person name="Sobczyk M.K."/>
            <person name="Baxter L."/>
            <person name="Greenfield B.P."/>
            <person name="Bates H.J."/>
            <person name="Wilson F."/>
            <person name="Jackson A.C."/>
            <person name="Ott S."/>
            <person name="Harrison R.J."/>
            <person name="Clarkson J.P."/>
        </authorList>
    </citation>
    <scope>NUCLEOTIDE SEQUENCE [LARGE SCALE GENOMIC DNA]</scope>
    <source>
        <strain evidence="1">FoC_Fus2</strain>
    </source>
</reference>
<proteinExistence type="predicted"/>
<sequence length="222" mass="25557">MNSREIQLTSRKIVIIFAERTDMNRHHVLTLLLDGKPTLVPLKDNIQVSGTSGHRNVRGNIDKLKRVLDVGTGTGGFVESGEINPTFYSDDGTIDDVEALQTWNKLVIKSGKGFGRSFTDIENDVQLFREAGLVDVKSFDFKAPIGGWPKDEKMRKVGQFLRASIENDLEGYTMMAWHHIMSWPKDEYQVFLMNMRKAFKDKRIHGYMRVRYVYDRKPDVEE</sequence>
<accession>A0A3L6N760</accession>
<name>A0A3L6N760_FUSOX</name>
<evidence type="ECO:0000313" key="1">
    <source>
        <dbReference type="EMBL" id="RKK13400.1"/>
    </source>
</evidence>
<evidence type="ECO:0008006" key="2">
    <source>
        <dbReference type="Google" id="ProtNLM"/>
    </source>
</evidence>
<dbReference type="Proteomes" id="UP000270866">
    <property type="component" value="Chromosome 10"/>
</dbReference>
<dbReference type="EMBL" id="MRCU01000008">
    <property type="protein sequence ID" value="RKK13400.1"/>
    <property type="molecule type" value="Genomic_DNA"/>
</dbReference>